<accession>A0A559JWL6</accession>
<dbReference type="GO" id="GO:0005886">
    <property type="term" value="C:plasma membrane"/>
    <property type="evidence" value="ECO:0007669"/>
    <property type="project" value="UniProtKB-SubCell"/>
</dbReference>
<dbReference type="CDD" id="cd00082">
    <property type="entry name" value="HisKA"/>
    <property type="match status" value="1"/>
</dbReference>
<sequence length="484" mass="54414">MKRSIQSKFLVGFLMIFGVFFLILYLWMTANVESSNRNTVKSQLYDLKNNSNSYIQQSFLTHHFTNDAIFLTQIAEELGTELRHATSSEVALYSLSGELIYTSKPALFVSLSEDLELALTGKTAYTLTRSDGKAMALFAYPVVVQGDKIGIVRFAKDFTPLYSQSAQMQSTIAWTALAVFAAAFLFSILLSRHITIPLSKLTKASTEVASGNLQVRIGVKQQDEVGKLAANFSRMIEKLREQFAIVEQERDRLDALNQHRKRFFDQVTHELKTPLTTIMGFADMIRMKGIRDPDLLDKGINHILNESKRLHEMVLELLEKSGAADTYDAVKIVDMARIIQDVCEAMTMKAKRYNKTISCRTPNEMLVYGKPDRLRQLVINLVDNAIKYAYAHTEIDVVAELGQGQGRLIVSNQGETIGDDHLKQIFEPYYRAGHDLAETASVGLGLYICKAIVDEHQGKINITSDNEQTEVDIYLPLTTGEKRG</sequence>
<evidence type="ECO:0000256" key="6">
    <source>
        <dbReference type="ARBA" id="ARBA00022679"/>
    </source>
</evidence>
<dbReference type="SMART" id="SM00387">
    <property type="entry name" value="HATPase_c"/>
    <property type="match status" value="1"/>
</dbReference>
<dbReference type="Pfam" id="PF02518">
    <property type="entry name" value="HATPase_c"/>
    <property type="match status" value="1"/>
</dbReference>
<evidence type="ECO:0000256" key="5">
    <source>
        <dbReference type="ARBA" id="ARBA00022553"/>
    </source>
</evidence>
<dbReference type="GO" id="GO:0000155">
    <property type="term" value="F:phosphorelay sensor kinase activity"/>
    <property type="evidence" value="ECO:0007669"/>
    <property type="project" value="InterPro"/>
</dbReference>
<evidence type="ECO:0000256" key="9">
    <source>
        <dbReference type="ARBA" id="ARBA00022777"/>
    </source>
</evidence>
<keyword evidence="9 18" id="KW-0418">Kinase</keyword>
<name>A0A559JWL6_9BACL</name>
<dbReference type="Gene3D" id="3.30.565.10">
    <property type="entry name" value="Histidine kinase-like ATPase, C-terminal domain"/>
    <property type="match status" value="1"/>
</dbReference>
<dbReference type="Proteomes" id="UP000316330">
    <property type="component" value="Unassembled WGS sequence"/>
</dbReference>
<dbReference type="EC" id="2.7.13.3" evidence="3"/>
<evidence type="ECO:0000256" key="13">
    <source>
        <dbReference type="ARBA" id="ARBA00023136"/>
    </source>
</evidence>
<evidence type="ECO:0000256" key="8">
    <source>
        <dbReference type="ARBA" id="ARBA00022741"/>
    </source>
</evidence>
<comment type="subcellular location">
    <subcellularLocation>
        <location evidence="2">Cell membrane</location>
        <topology evidence="2">Multi-pass membrane protein</topology>
    </subcellularLocation>
</comment>
<evidence type="ECO:0000313" key="19">
    <source>
        <dbReference type="Proteomes" id="UP000316330"/>
    </source>
</evidence>
<proteinExistence type="predicted"/>
<dbReference type="RefSeq" id="WP_144697644.1">
    <property type="nucleotide sequence ID" value="NZ_VNJJ01000001.1"/>
</dbReference>
<keyword evidence="11 15" id="KW-1133">Transmembrane helix</keyword>
<dbReference type="InterPro" id="IPR036097">
    <property type="entry name" value="HisK_dim/P_sf"/>
</dbReference>
<dbReference type="Gene3D" id="1.10.287.130">
    <property type="match status" value="1"/>
</dbReference>
<feature type="transmembrane region" description="Helical" evidence="15">
    <location>
        <begin position="9"/>
        <end position="28"/>
    </location>
</feature>
<gene>
    <name evidence="18" type="ORF">FPZ45_01425</name>
</gene>
<protein>
    <recommendedName>
        <fullName evidence="3">histidine kinase</fullName>
        <ecNumber evidence="3">2.7.13.3</ecNumber>
    </recommendedName>
</protein>
<comment type="caution">
    <text evidence="18">The sequence shown here is derived from an EMBL/GenBank/DDBJ whole genome shotgun (WGS) entry which is preliminary data.</text>
</comment>
<evidence type="ECO:0000256" key="14">
    <source>
        <dbReference type="SAM" id="Coils"/>
    </source>
</evidence>
<evidence type="ECO:0000256" key="3">
    <source>
        <dbReference type="ARBA" id="ARBA00012438"/>
    </source>
</evidence>
<dbReference type="SUPFAM" id="SSF55874">
    <property type="entry name" value="ATPase domain of HSP90 chaperone/DNA topoisomerase II/histidine kinase"/>
    <property type="match status" value="1"/>
</dbReference>
<dbReference type="Pfam" id="PF00672">
    <property type="entry name" value="HAMP"/>
    <property type="match status" value="1"/>
</dbReference>
<keyword evidence="12" id="KW-0902">Two-component regulatory system</keyword>
<feature type="domain" description="Histidine kinase" evidence="16">
    <location>
        <begin position="266"/>
        <end position="479"/>
    </location>
</feature>
<keyword evidence="8" id="KW-0547">Nucleotide-binding</keyword>
<dbReference type="InterPro" id="IPR050398">
    <property type="entry name" value="HssS/ArlS-like"/>
</dbReference>
<keyword evidence="19" id="KW-1185">Reference proteome</keyword>
<feature type="coiled-coil region" evidence="14">
    <location>
        <begin position="229"/>
        <end position="256"/>
    </location>
</feature>
<evidence type="ECO:0000256" key="2">
    <source>
        <dbReference type="ARBA" id="ARBA00004651"/>
    </source>
</evidence>
<dbReference type="InterPro" id="IPR036890">
    <property type="entry name" value="HATPase_C_sf"/>
</dbReference>
<keyword evidence="14" id="KW-0175">Coiled coil</keyword>
<keyword evidence="4" id="KW-1003">Cell membrane</keyword>
<evidence type="ECO:0000259" key="17">
    <source>
        <dbReference type="PROSITE" id="PS50885"/>
    </source>
</evidence>
<comment type="catalytic activity">
    <reaction evidence="1">
        <text>ATP + protein L-histidine = ADP + protein N-phospho-L-histidine.</text>
        <dbReference type="EC" id="2.7.13.3"/>
    </reaction>
</comment>
<dbReference type="SMART" id="SM00304">
    <property type="entry name" value="HAMP"/>
    <property type="match status" value="1"/>
</dbReference>
<dbReference type="InterPro" id="IPR003661">
    <property type="entry name" value="HisK_dim/P_dom"/>
</dbReference>
<dbReference type="PROSITE" id="PS50109">
    <property type="entry name" value="HIS_KIN"/>
    <property type="match status" value="1"/>
</dbReference>
<dbReference type="PROSITE" id="PS50885">
    <property type="entry name" value="HAMP"/>
    <property type="match status" value="1"/>
</dbReference>
<dbReference type="SUPFAM" id="SSF158472">
    <property type="entry name" value="HAMP domain-like"/>
    <property type="match status" value="1"/>
</dbReference>
<dbReference type="Gene3D" id="6.10.340.10">
    <property type="match status" value="1"/>
</dbReference>
<dbReference type="PANTHER" id="PTHR45528:SF10">
    <property type="entry name" value="METHYL-ACCEPTING CHEMOTAXIS PROTEIN"/>
    <property type="match status" value="1"/>
</dbReference>
<organism evidence="18 19">
    <name type="scientific">Cohnella terricola</name>
    <dbReference type="NCBI Taxonomy" id="1289167"/>
    <lineage>
        <taxon>Bacteria</taxon>
        <taxon>Bacillati</taxon>
        <taxon>Bacillota</taxon>
        <taxon>Bacilli</taxon>
        <taxon>Bacillales</taxon>
        <taxon>Paenibacillaceae</taxon>
        <taxon>Cohnella</taxon>
    </lineage>
</organism>
<dbReference type="Pfam" id="PF00512">
    <property type="entry name" value="HisKA"/>
    <property type="match status" value="1"/>
</dbReference>
<evidence type="ECO:0000256" key="12">
    <source>
        <dbReference type="ARBA" id="ARBA00023012"/>
    </source>
</evidence>
<reference evidence="18 19" key="1">
    <citation type="submission" date="2019-07" db="EMBL/GenBank/DDBJ databases">
        <authorList>
            <person name="Kim J."/>
        </authorList>
    </citation>
    <scope>NUCLEOTIDE SEQUENCE [LARGE SCALE GENOMIC DNA]</scope>
    <source>
        <strain evidence="18 19">G13</strain>
    </source>
</reference>
<evidence type="ECO:0000256" key="7">
    <source>
        <dbReference type="ARBA" id="ARBA00022692"/>
    </source>
</evidence>
<evidence type="ECO:0000256" key="11">
    <source>
        <dbReference type="ARBA" id="ARBA00022989"/>
    </source>
</evidence>
<dbReference type="CDD" id="cd06225">
    <property type="entry name" value="HAMP"/>
    <property type="match status" value="1"/>
</dbReference>
<keyword evidence="5" id="KW-0597">Phosphoprotein</keyword>
<evidence type="ECO:0000256" key="15">
    <source>
        <dbReference type="SAM" id="Phobius"/>
    </source>
</evidence>
<keyword evidence="10" id="KW-0067">ATP-binding</keyword>
<keyword evidence="13 15" id="KW-0472">Membrane</keyword>
<dbReference type="EMBL" id="VNJJ01000001">
    <property type="protein sequence ID" value="TVY04283.1"/>
    <property type="molecule type" value="Genomic_DNA"/>
</dbReference>
<dbReference type="InterPro" id="IPR005467">
    <property type="entry name" value="His_kinase_dom"/>
</dbReference>
<evidence type="ECO:0000256" key="1">
    <source>
        <dbReference type="ARBA" id="ARBA00000085"/>
    </source>
</evidence>
<keyword evidence="7 15" id="KW-0812">Transmembrane</keyword>
<evidence type="ECO:0000256" key="10">
    <source>
        <dbReference type="ARBA" id="ARBA00022840"/>
    </source>
</evidence>
<dbReference type="InterPro" id="IPR003660">
    <property type="entry name" value="HAMP_dom"/>
</dbReference>
<dbReference type="OrthoDB" id="9786919at2"/>
<dbReference type="FunFam" id="1.10.287.130:FF:000001">
    <property type="entry name" value="Two-component sensor histidine kinase"/>
    <property type="match status" value="1"/>
</dbReference>
<evidence type="ECO:0000256" key="4">
    <source>
        <dbReference type="ARBA" id="ARBA00022475"/>
    </source>
</evidence>
<dbReference type="SMART" id="SM00388">
    <property type="entry name" value="HisKA"/>
    <property type="match status" value="1"/>
</dbReference>
<dbReference type="SUPFAM" id="SSF47384">
    <property type="entry name" value="Homodimeric domain of signal transducing histidine kinase"/>
    <property type="match status" value="1"/>
</dbReference>
<dbReference type="AlphaFoldDB" id="A0A559JWL6"/>
<keyword evidence="6" id="KW-0808">Transferase</keyword>
<evidence type="ECO:0000259" key="16">
    <source>
        <dbReference type="PROSITE" id="PS50109"/>
    </source>
</evidence>
<feature type="transmembrane region" description="Helical" evidence="15">
    <location>
        <begin position="172"/>
        <end position="190"/>
    </location>
</feature>
<feature type="domain" description="HAMP" evidence="17">
    <location>
        <begin position="192"/>
        <end position="244"/>
    </location>
</feature>
<dbReference type="GO" id="GO:0005524">
    <property type="term" value="F:ATP binding"/>
    <property type="evidence" value="ECO:0007669"/>
    <property type="project" value="UniProtKB-KW"/>
</dbReference>
<dbReference type="InterPro" id="IPR003594">
    <property type="entry name" value="HATPase_dom"/>
</dbReference>
<evidence type="ECO:0000313" key="18">
    <source>
        <dbReference type="EMBL" id="TVY04283.1"/>
    </source>
</evidence>
<dbReference type="PANTHER" id="PTHR45528">
    <property type="entry name" value="SENSOR HISTIDINE KINASE CPXA"/>
    <property type="match status" value="1"/>
</dbReference>